<feature type="compositionally biased region" description="Acidic residues" evidence="1">
    <location>
        <begin position="503"/>
        <end position="512"/>
    </location>
</feature>
<evidence type="ECO:0000256" key="1">
    <source>
        <dbReference type="SAM" id="MobiDB-lite"/>
    </source>
</evidence>
<accession>A0A173UWW9</accession>
<feature type="signal peptide" evidence="2">
    <location>
        <begin position="1"/>
        <end position="31"/>
    </location>
</feature>
<feature type="compositionally biased region" description="Low complexity" evidence="1">
    <location>
        <begin position="541"/>
        <end position="554"/>
    </location>
</feature>
<dbReference type="Gene3D" id="2.130.10.30">
    <property type="entry name" value="Regulator of chromosome condensation 1/beta-lactamase-inhibitor protein II"/>
    <property type="match status" value="2"/>
</dbReference>
<dbReference type="RefSeq" id="WP_055259928.1">
    <property type="nucleotide sequence ID" value="NZ_CYXT01000041.1"/>
</dbReference>
<dbReference type="Gene3D" id="2.60.40.10">
    <property type="entry name" value="Immunoglobulins"/>
    <property type="match status" value="1"/>
</dbReference>
<keyword evidence="2" id="KW-0732">Signal</keyword>
<feature type="region of interest" description="Disordered" evidence="1">
    <location>
        <begin position="490"/>
        <end position="554"/>
    </location>
</feature>
<dbReference type="SUPFAM" id="SSF49265">
    <property type="entry name" value="Fibronectin type III"/>
    <property type="match status" value="1"/>
</dbReference>
<evidence type="ECO:0000313" key="5">
    <source>
        <dbReference type="Proteomes" id="UP000095598"/>
    </source>
</evidence>
<dbReference type="InterPro" id="IPR036116">
    <property type="entry name" value="FN3_sf"/>
</dbReference>
<name>A0A173UWW9_ANAHA</name>
<proteinExistence type="predicted"/>
<dbReference type="PRINTS" id="PR00633">
    <property type="entry name" value="RCCNDNSATION"/>
</dbReference>
<dbReference type="PANTHER" id="PTHR45982">
    <property type="entry name" value="REGULATOR OF CHROMOSOME CONDENSATION"/>
    <property type="match status" value="1"/>
</dbReference>
<dbReference type="InterPro" id="IPR003961">
    <property type="entry name" value="FN3_dom"/>
</dbReference>
<protein>
    <submittedName>
        <fullName evidence="4">Cell cycle control protein</fullName>
    </submittedName>
</protein>
<dbReference type="InterPro" id="IPR013783">
    <property type="entry name" value="Ig-like_fold"/>
</dbReference>
<dbReference type="PROSITE" id="PS50853">
    <property type="entry name" value="FN3"/>
    <property type="match status" value="1"/>
</dbReference>
<dbReference type="EMBL" id="CYXT01000041">
    <property type="protein sequence ID" value="CUN19459.1"/>
    <property type="molecule type" value="Genomic_DNA"/>
</dbReference>
<dbReference type="Pfam" id="PF00415">
    <property type="entry name" value="RCC1"/>
    <property type="match status" value="2"/>
</dbReference>
<evidence type="ECO:0000256" key="2">
    <source>
        <dbReference type="SAM" id="SignalP"/>
    </source>
</evidence>
<reference evidence="4 5" key="1">
    <citation type="submission" date="2015-09" db="EMBL/GenBank/DDBJ databases">
        <authorList>
            <consortium name="Pathogen Informatics"/>
        </authorList>
    </citation>
    <scope>NUCLEOTIDE SEQUENCE [LARGE SCALE GENOMIC DNA]</scope>
    <source>
        <strain evidence="4 5">2789STDY5608868</strain>
    </source>
</reference>
<dbReference type="PANTHER" id="PTHR45982:SF1">
    <property type="entry name" value="REGULATOR OF CHROMOSOME CONDENSATION"/>
    <property type="match status" value="1"/>
</dbReference>
<dbReference type="AlphaFoldDB" id="A0A173UWW9"/>
<sequence>MEKRRKGMIKQCLSFALSLVMALTIVTPVKAAQQQYVPTQEDIEITKNIKDIQTAGYYSAALMKNGDLWTWGSMAAMDKYHAIDSSLYTPKTPSVFMTNVKEFVLTDTYYAAIKNDGTLWMWGCDTNGELGIGDCELNNFFPRQVNIPKRVKKVILSNKGWNKTAAITEDGDLYMWGDNSAYGLGIGENSDNSKSYNTPQKVNGISDVSDVSICGSTTTAITSSGNVYAWGNIYEYMDQMTHYTPEEVKNIEHISGQITKIQFSQAGYTALTENGDLYAWYYSDMDENYAGRNDSEDKTIPKMILSNIKSYESGTTSFAVTKSGEVYSWGLNSKGEAGLGTYGNSSWEDSYVLTPTKMNISNVNEIVKTENFKGISGAYAAITNDKKLYMWGSNFYGIFGNGKEPNTGAYDSKNFYMVEANPVQIADQVKNASYYSYESSFYLKTDGSLWASGNARYGVLGEQRDEDVTQNEFYRNPILITLKGKSPSLTVKDDNNSGITDSGEPDSGDIDDGDHGSNQKPDQGNKDNAGDKQQDQVGGQIKPSTPATKKPSTTTAITVSGTNILKVQNIKGKKAKIRWKKNTKAAGYQIQYSMKKNFKSGVKTVNIKKNKTVSATIKKLKKKKTYYVRIRCMKKSGKKTIYSKWSSVKKVKIKK</sequence>
<feature type="domain" description="Fibronectin type-III" evidence="3">
    <location>
        <begin position="560"/>
        <end position="655"/>
    </location>
</feature>
<feature type="compositionally biased region" description="Basic and acidic residues" evidence="1">
    <location>
        <begin position="513"/>
        <end position="534"/>
    </location>
</feature>
<evidence type="ECO:0000313" key="4">
    <source>
        <dbReference type="EMBL" id="CUN19459.1"/>
    </source>
</evidence>
<dbReference type="InterPro" id="IPR051553">
    <property type="entry name" value="Ran_GTPase-activating"/>
</dbReference>
<dbReference type="PROSITE" id="PS50012">
    <property type="entry name" value="RCC1_3"/>
    <property type="match status" value="2"/>
</dbReference>
<feature type="chain" id="PRO_5008013381" evidence="2">
    <location>
        <begin position="32"/>
        <end position="655"/>
    </location>
</feature>
<dbReference type="SUPFAM" id="SSF50985">
    <property type="entry name" value="RCC1/BLIP-II"/>
    <property type="match status" value="2"/>
</dbReference>
<dbReference type="Pfam" id="PF00041">
    <property type="entry name" value="fn3"/>
    <property type="match status" value="1"/>
</dbReference>
<dbReference type="InterPro" id="IPR009091">
    <property type="entry name" value="RCC1/BLIP-II"/>
</dbReference>
<evidence type="ECO:0000259" key="3">
    <source>
        <dbReference type="PROSITE" id="PS50853"/>
    </source>
</evidence>
<dbReference type="InterPro" id="IPR000408">
    <property type="entry name" value="Reg_chr_condens"/>
</dbReference>
<organism evidence="4 5">
    <name type="scientific">Anaerostipes hadrus</name>
    <dbReference type="NCBI Taxonomy" id="649756"/>
    <lineage>
        <taxon>Bacteria</taxon>
        <taxon>Bacillati</taxon>
        <taxon>Bacillota</taxon>
        <taxon>Clostridia</taxon>
        <taxon>Lachnospirales</taxon>
        <taxon>Lachnospiraceae</taxon>
        <taxon>Anaerostipes</taxon>
    </lineage>
</organism>
<gene>
    <name evidence="4" type="ORF">ERS852425_03246</name>
</gene>
<dbReference type="Proteomes" id="UP000095598">
    <property type="component" value="Unassembled WGS sequence"/>
</dbReference>